<organism evidence="2 3">
    <name type="scientific">Paenibacillus faecis</name>
    <dbReference type="NCBI Taxonomy" id="862114"/>
    <lineage>
        <taxon>Bacteria</taxon>
        <taxon>Bacillati</taxon>
        <taxon>Bacillota</taxon>
        <taxon>Bacilli</taxon>
        <taxon>Bacillales</taxon>
        <taxon>Paenibacillaceae</taxon>
        <taxon>Paenibacillus</taxon>
    </lineage>
</organism>
<dbReference type="AlphaFoldDB" id="A0A5D0CUI7"/>
<evidence type="ECO:0000259" key="1">
    <source>
        <dbReference type="Pfam" id="PF01521"/>
    </source>
</evidence>
<dbReference type="RefSeq" id="WP_148452352.1">
    <property type="nucleotide sequence ID" value="NZ_VSDO01000002.1"/>
</dbReference>
<dbReference type="Pfam" id="PF01521">
    <property type="entry name" value="Fe-S_biosyn"/>
    <property type="match status" value="1"/>
</dbReference>
<dbReference type="InterPro" id="IPR000361">
    <property type="entry name" value="ATAP_core_dom"/>
</dbReference>
<dbReference type="Gene3D" id="2.60.300.12">
    <property type="entry name" value="HesB-like domain"/>
    <property type="match status" value="1"/>
</dbReference>
<feature type="domain" description="Core" evidence="1">
    <location>
        <begin position="1"/>
        <end position="105"/>
    </location>
</feature>
<evidence type="ECO:0000313" key="2">
    <source>
        <dbReference type="EMBL" id="TYA13559.1"/>
    </source>
</evidence>
<dbReference type="SUPFAM" id="SSF89360">
    <property type="entry name" value="HesB-like domain"/>
    <property type="match status" value="1"/>
</dbReference>
<name>A0A5D0CUI7_9BACL</name>
<evidence type="ECO:0000313" key="3">
    <source>
        <dbReference type="Proteomes" id="UP000325218"/>
    </source>
</evidence>
<dbReference type="InterPro" id="IPR035903">
    <property type="entry name" value="HesB-like_dom_sf"/>
</dbReference>
<comment type="caution">
    <text evidence="2">The sequence shown here is derived from an EMBL/GenBank/DDBJ whole genome shotgun (WGS) entry which is preliminary data.</text>
</comment>
<dbReference type="OrthoDB" id="2361087at2"/>
<reference evidence="2 3" key="1">
    <citation type="submission" date="2019-08" db="EMBL/GenBank/DDBJ databases">
        <title>Genome sequencing of Paenibacillus faecis DSM 23593(T).</title>
        <authorList>
            <person name="Kook J.-K."/>
            <person name="Park S.-N."/>
            <person name="Lim Y.K."/>
        </authorList>
    </citation>
    <scope>NUCLEOTIDE SEQUENCE [LARGE SCALE GENOMIC DNA]</scope>
    <source>
        <strain evidence="2 3">DSM 23593</strain>
    </source>
</reference>
<proteinExistence type="predicted"/>
<accession>A0A5D0CUI7</accession>
<gene>
    <name evidence="2" type="ORF">FRY98_13015</name>
</gene>
<dbReference type="EMBL" id="VSDO01000002">
    <property type="protein sequence ID" value="TYA13559.1"/>
    <property type="molecule type" value="Genomic_DNA"/>
</dbReference>
<sequence>MRIELDPRAEHMIREAIGDRPGLMRLVYDTENCGCGMSGVPSLQIADEPGPYDMPMENDAFPFSIDRMQAVFFEERLMLTAEESGGTFRLDGVSQFYKSNLRLIDRRLP</sequence>
<keyword evidence="3" id="KW-1185">Reference proteome</keyword>
<dbReference type="Proteomes" id="UP000325218">
    <property type="component" value="Unassembled WGS sequence"/>
</dbReference>
<protein>
    <submittedName>
        <fullName evidence="2">Iron-sulfur cluster biosynthesis family protein</fullName>
    </submittedName>
</protein>